<protein>
    <submittedName>
        <fullName evidence="9">Cobalt/zinc/cadmium efflux RND transporter,membrane fusion protein, CzcB family</fullName>
    </submittedName>
</protein>
<proteinExistence type="inferred from homology"/>
<name>A0A160TMH4_9ZZZZ</name>
<accession>A0A160TMH4</accession>
<gene>
    <name evidence="9" type="ORF">MGWOODY_Smn2558</name>
</gene>
<dbReference type="InterPro" id="IPR058649">
    <property type="entry name" value="CzcB_C"/>
</dbReference>
<dbReference type="NCBIfam" id="TIGR01730">
    <property type="entry name" value="RND_mfp"/>
    <property type="match status" value="1"/>
</dbReference>
<dbReference type="GO" id="GO:0015679">
    <property type="term" value="P:plasma membrane copper ion transport"/>
    <property type="evidence" value="ECO:0007669"/>
    <property type="project" value="TreeGrafter"/>
</dbReference>
<dbReference type="FunFam" id="2.40.420.20:FF:000003">
    <property type="entry name" value="Cation efflux system protein cusB"/>
    <property type="match status" value="1"/>
</dbReference>
<dbReference type="GO" id="GO:0030288">
    <property type="term" value="C:outer membrane-bounded periplasmic space"/>
    <property type="evidence" value="ECO:0007669"/>
    <property type="project" value="TreeGrafter"/>
</dbReference>
<dbReference type="Pfam" id="PF25954">
    <property type="entry name" value="Beta-barrel_RND_2"/>
    <property type="match status" value="1"/>
</dbReference>
<evidence type="ECO:0000259" key="8">
    <source>
        <dbReference type="Pfam" id="PF25975"/>
    </source>
</evidence>
<dbReference type="GO" id="GO:0060003">
    <property type="term" value="P:copper ion export"/>
    <property type="evidence" value="ECO:0007669"/>
    <property type="project" value="TreeGrafter"/>
</dbReference>
<evidence type="ECO:0000259" key="6">
    <source>
        <dbReference type="Pfam" id="PF25919"/>
    </source>
</evidence>
<dbReference type="InterPro" id="IPR058792">
    <property type="entry name" value="Beta-barrel_RND_2"/>
</dbReference>
<evidence type="ECO:0000259" key="5">
    <source>
        <dbReference type="Pfam" id="PF25869"/>
    </source>
</evidence>
<feature type="domain" description="CusB-like barrel-sandwich hybrid" evidence="6">
    <location>
        <begin position="129"/>
        <end position="239"/>
    </location>
</feature>
<dbReference type="FunFam" id="2.40.30.170:FF:000010">
    <property type="entry name" value="Efflux RND transporter periplasmic adaptor subunit"/>
    <property type="match status" value="1"/>
</dbReference>
<dbReference type="InterPro" id="IPR006143">
    <property type="entry name" value="RND_pump_MFP"/>
</dbReference>
<dbReference type="AlphaFoldDB" id="A0A160TMH4"/>
<evidence type="ECO:0000313" key="9">
    <source>
        <dbReference type="EMBL" id="CUS46580.1"/>
    </source>
</evidence>
<dbReference type="InterPro" id="IPR058790">
    <property type="entry name" value="BSH_CusB"/>
</dbReference>
<evidence type="ECO:0000256" key="3">
    <source>
        <dbReference type="ARBA" id="ARBA00022729"/>
    </source>
</evidence>
<reference evidence="9" key="1">
    <citation type="submission" date="2015-10" db="EMBL/GenBank/DDBJ databases">
        <authorList>
            <person name="Gilbert D.G."/>
        </authorList>
    </citation>
    <scope>NUCLEOTIDE SEQUENCE</scope>
</reference>
<dbReference type="GO" id="GO:0046914">
    <property type="term" value="F:transition metal ion binding"/>
    <property type="evidence" value="ECO:0007669"/>
    <property type="project" value="TreeGrafter"/>
</dbReference>
<evidence type="ECO:0000256" key="4">
    <source>
        <dbReference type="ARBA" id="ARBA00023065"/>
    </source>
</evidence>
<feature type="domain" description="CusB-like beta-barrel" evidence="7">
    <location>
        <begin position="243"/>
        <end position="319"/>
    </location>
</feature>
<dbReference type="Pfam" id="PF25975">
    <property type="entry name" value="CzcB_C"/>
    <property type="match status" value="1"/>
</dbReference>
<dbReference type="PANTHER" id="PTHR30097">
    <property type="entry name" value="CATION EFFLUX SYSTEM PROTEIN CUSB"/>
    <property type="match status" value="1"/>
</dbReference>
<feature type="domain" description="CusB-like three alpha-helical bundle" evidence="5">
    <location>
        <begin position="165"/>
        <end position="198"/>
    </location>
</feature>
<dbReference type="Gene3D" id="2.40.50.100">
    <property type="match status" value="1"/>
</dbReference>
<dbReference type="GO" id="GO:0016020">
    <property type="term" value="C:membrane"/>
    <property type="evidence" value="ECO:0007669"/>
    <property type="project" value="InterPro"/>
</dbReference>
<dbReference type="InterPro" id="IPR058791">
    <property type="entry name" value="3HB_CusB"/>
</dbReference>
<evidence type="ECO:0000259" key="7">
    <source>
        <dbReference type="Pfam" id="PF25954"/>
    </source>
</evidence>
<feature type="domain" description="CzcB-like C-terminal circularly permuted SH3-like" evidence="8">
    <location>
        <begin position="326"/>
        <end position="385"/>
    </location>
</feature>
<keyword evidence="2" id="KW-0813">Transport</keyword>
<dbReference type="Pfam" id="PF25869">
    <property type="entry name" value="3HB_CusB"/>
    <property type="match status" value="1"/>
</dbReference>
<dbReference type="Gene3D" id="2.40.30.170">
    <property type="match status" value="1"/>
</dbReference>
<organism evidence="9">
    <name type="scientific">hydrothermal vent metagenome</name>
    <dbReference type="NCBI Taxonomy" id="652676"/>
    <lineage>
        <taxon>unclassified sequences</taxon>
        <taxon>metagenomes</taxon>
        <taxon>ecological metagenomes</taxon>
    </lineage>
</organism>
<keyword evidence="3" id="KW-0732">Signal</keyword>
<dbReference type="InterPro" id="IPR051909">
    <property type="entry name" value="MFP_Cation_Efflux"/>
</dbReference>
<dbReference type="EMBL" id="CZQE01000379">
    <property type="protein sequence ID" value="CUS46580.1"/>
    <property type="molecule type" value="Genomic_DNA"/>
</dbReference>
<sequence>MTLDRTQRACAGAALAAVALIAGASGYYFAGPRQPAPADSAAQGGRKVLYYYDPMVPGEHYDSPESLSSMGMKTFKPKYADEGSDGAPGITVNPKAAQNLGVRTAVAKAGTLAGALDVTGTIGFNQRDVAIIQARAAGFVQRVYDRAPGDVIGAGAPIADLLVPEWGGAQVEYEAVRRTGDKALIAAAGRRLRLIGIPGGSSRGRGLTTVRSPIGGVIQTLDARAGVTLAAGQTLAQVNGLGTVWLNAAVPEVRTSDVKVGQSAAAVLAAFPGERFAGRVVAILPTAQTESRTLTVRVELRNSGGRLRPGMFATVHLGGTAQTALLVPSEAVIRTGKRTLVMLAEPKGRYRPAEVQVGRDAGGQTEILAGLREGERIVSSGQFLIDSEASLTGIDARPIAGDAK</sequence>
<comment type="similarity">
    <text evidence="1">Belongs to the membrane fusion protein (MFP) (TC 8.A.1) family.</text>
</comment>
<dbReference type="Gene3D" id="2.40.420.20">
    <property type="match status" value="1"/>
</dbReference>
<dbReference type="Gene3D" id="6.10.140.730">
    <property type="match status" value="1"/>
</dbReference>
<dbReference type="Pfam" id="PF25919">
    <property type="entry name" value="BSH_CusB"/>
    <property type="match status" value="1"/>
</dbReference>
<evidence type="ECO:0000256" key="1">
    <source>
        <dbReference type="ARBA" id="ARBA00009477"/>
    </source>
</evidence>
<dbReference type="SUPFAM" id="SSF111369">
    <property type="entry name" value="HlyD-like secretion proteins"/>
    <property type="match status" value="1"/>
</dbReference>
<keyword evidence="4" id="KW-0406">Ion transport</keyword>
<evidence type="ECO:0000256" key="2">
    <source>
        <dbReference type="ARBA" id="ARBA00022448"/>
    </source>
</evidence>
<dbReference type="GO" id="GO:0022857">
    <property type="term" value="F:transmembrane transporter activity"/>
    <property type="evidence" value="ECO:0007669"/>
    <property type="project" value="InterPro"/>
</dbReference>
<dbReference type="PANTHER" id="PTHR30097:SF15">
    <property type="entry name" value="CATION EFFLUX SYSTEM PROTEIN CUSB"/>
    <property type="match status" value="1"/>
</dbReference>